<reference evidence="1 2" key="1">
    <citation type="submission" date="2024-06" db="EMBL/GenBank/DDBJ databases">
        <title>The Natural Products Discovery Center: Release of the First 8490 Sequenced Strains for Exploring Actinobacteria Biosynthetic Diversity.</title>
        <authorList>
            <person name="Kalkreuter E."/>
            <person name="Kautsar S.A."/>
            <person name="Yang D."/>
            <person name="Bader C.D."/>
            <person name="Teijaro C.N."/>
            <person name="Fluegel L."/>
            <person name="Davis C.M."/>
            <person name="Simpson J.R."/>
            <person name="Lauterbach L."/>
            <person name="Steele A.D."/>
            <person name="Gui C."/>
            <person name="Meng S."/>
            <person name="Li G."/>
            <person name="Viehrig K."/>
            <person name="Ye F."/>
            <person name="Su P."/>
            <person name="Kiefer A.F."/>
            <person name="Nichols A."/>
            <person name="Cepeda A.J."/>
            <person name="Yan W."/>
            <person name="Fan B."/>
            <person name="Jiang Y."/>
            <person name="Adhikari A."/>
            <person name="Zheng C.-J."/>
            <person name="Schuster L."/>
            <person name="Cowan T.M."/>
            <person name="Smanski M.J."/>
            <person name="Chevrette M.G."/>
            <person name="De Carvalho L.P.S."/>
            <person name="Shen B."/>
        </authorList>
    </citation>
    <scope>NUCLEOTIDE SEQUENCE [LARGE SCALE GENOMIC DNA]</scope>
    <source>
        <strain evidence="1 2">NPDC019583</strain>
    </source>
</reference>
<dbReference type="Gene3D" id="1.25.40.10">
    <property type="entry name" value="Tetratricopeptide repeat domain"/>
    <property type="match status" value="1"/>
</dbReference>
<dbReference type="EMBL" id="JBEYBN010000001">
    <property type="protein sequence ID" value="MEU2264966.1"/>
    <property type="molecule type" value="Genomic_DNA"/>
</dbReference>
<dbReference type="InterPro" id="IPR011990">
    <property type="entry name" value="TPR-like_helical_dom_sf"/>
</dbReference>
<evidence type="ECO:0000313" key="1">
    <source>
        <dbReference type="EMBL" id="MEU2264966.1"/>
    </source>
</evidence>
<keyword evidence="2" id="KW-1185">Reference proteome</keyword>
<protein>
    <submittedName>
        <fullName evidence="1">Transcriptional regulator</fullName>
    </submittedName>
</protein>
<accession>A0ABV2XLU0</accession>
<dbReference type="RefSeq" id="WP_359784326.1">
    <property type="nucleotide sequence ID" value="NZ_JBEYBN010000001.1"/>
</dbReference>
<proteinExistence type="predicted"/>
<comment type="caution">
    <text evidence="1">The sequence shown here is derived from an EMBL/GenBank/DDBJ whole genome shotgun (WGS) entry which is preliminary data.</text>
</comment>
<gene>
    <name evidence="1" type="ORF">ABZ568_00630</name>
</gene>
<sequence>MARQIRMRSKDMGRPLLTGRDGVCHWERGREPDGATQLVIAAVLGIPPEAVDARPWPQWLAEDPLQRPEPRPWTRLGALTSLTELAGSAAVDTTRRELILIAGGTLTANLLAWITADPAAAGQMTTGGRIGEAAVARVEARADALRHTDDADGGGIILDETSSALTLVTGLLRTRSYTDHHGARLYAVASDLARQRAAAMLDVHGDCADATFDTALRAARMAGDDVLGANTLNFWTVSAYNTGRYADAEDMASTGLAAVRGRSTPRVEAMLTSRRGRARAHLGDARCWRDFDRAEALLAQASEHQDPDWAYWFDEAELAGARASSHRDMGQPGPAADGFARVHDLIDPVHVRTTALYTARQADALLDEGEVDRACAAAHHALDLTETISSHRSTGPLLDLAERLARFEGTPARDFRERANAVLAA</sequence>
<organism evidence="1 2">
    <name type="scientific">Streptomyces olindensis</name>
    <dbReference type="NCBI Taxonomy" id="358823"/>
    <lineage>
        <taxon>Bacteria</taxon>
        <taxon>Bacillati</taxon>
        <taxon>Actinomycetota</taxon>
        <taxon>Actinomycetes</taxon>
        <taxon>Kitasatosporales</taxon>
        <taxon>Streptomycetaceae</taxon>
        <taxon>Streptomyces</taxon>
    </lineage>
</organism>
<name>A0ABV2XLU0_9ACTN</name>
<evidence type="ECO:0000313" key="2">
    <source>
        <dbReference type="Proteomes" id="UP001550603"/>
    </source>
</evidence>
<dbReference type="Proteomes" id="UP001550603">
    <property type="component" value="Unassembled WGS sequence"/>
</dbReference>